<comment type="caution">
    <text evidence="1">The sequence shown here is derived from an EMBL/GenBank/DDBJ whole genome shotgun (WGS) entry which is preliminary data.</text>
</comment>
<dbReference type="Proteomes" id="UP001162992">
    <property type="component" value="Chromosome 6"/>
</dbReference>
<sequence>MDGLFIIVRFKMATRSSALRLPTYFKSGNSPIYSSKQQGLPQHFWFRKPTFESRVHSIITQASREDTIRASSNQQGKEAEGEHQCALLNAAKIPCGGLAKAARYACNDALFVSAAAQTLDERARSDLTLLAQEFSRLDMRARQDVALLGSGFLKLDARAREDAEKLDTRARRKVQRLKYIAMELAGTELKIAAAEHWNDGALEADLRLADLRARRRALEDSFTTFQAVKNIHVEVAKVLRLRSKRTSQTSEGCDASSDTGVDPVIDRAAMEDLYWSISTVLADVEGIDFSDPDELEFIVATLLDMDEVDGASGASLVMQCANSPDVATRLALADALADAPSFWTLGNAGICALQRLAKDSNSEVASAARTALEELEDQWRRDQDMLLFPQNNAAFNKDSVDELENDD</sequence>
<reference evidence="2" key="1">
    <citation type="journal article" date="2024" name="Proc. Natl. Acad. Sci. U.S.A.">
        <title>Extraordinary preservation of gene collinearity over three hundred million years revealed in homosporous lycophytes.</title>
        <authorList>
            <person name="Li C."/>
            <person name="Wickell D."/>
            <person name="Kuo L.Y."/>
            <person name="Chen X."/>
            <person name="Nie B."/>
            <person name="Liao X."/>
            <person name="Peng D."/>
            <person name="Ji J."/>
            <person name="Jenkins J."/>
            <person name="Williams M."/>
            <person name="Shu S."/>
            <person name="Plott C."/>
            <person name="Barry K."/>
            <person name="Rajasekar S."/>
            <person name="Grimwood J."/>
            <person name="Han X."/>
            <person name="Sun S."/>
            <person name="Hou Z."/>
            <person name="He W."/>
            <person name="Dai G."/>
            <person name="Sun C."/>
            <person name="Schmutz J."/>
            <person name="Leebens-Mack J.H."/>
            <person name="Li F.W."/>
            <person name="Wang L."/>
        </authorList>
    </citation>
    <scope>NUCLEOTIDE SEQUENCE [LARGE SCALE GENOMIC DNA]</scope>
    <source>
        <strain evidence="2">cv. PW_Plant_1</strain>
    </source>
</reference>
<evidence type="ECO:0000313" key="1">
    <source>
        <dbReference type="EMBL" id="KAJ7553236.1"/>
    </source>
</evidence>
<protein>
    <submittedName>
        <fullName evidence="1">Uncharacterized protein</fullName>
    </submittedName>
</protein>
<accession>A0ACC2DGD9</accession>
<evidence type="ECO:0000313" key="2">
    <source>
        <dbReference type="Proteomes" id="UP001162992"/>
    </source>
</evidence>
<gene>
    <name evidence="1" type="ORF">O6H91_06G089300</name>
</gene>
<name>A0ACC2DGD9_DIPCM</name>
<keyword evidence="2" id="KW-1185">Reference proteome</keyword>
<organism evidence="1 2">
    <name type="scientific">Diphasiastrum complanatum</name>
    <name type="common">Issler's clubmoss</name>
    <name type="synonym">Lycopodium complanatum</name>
    <dbReference type="NCBI Taxonomy" id="34168"/>
    <lineage>
        <taxon>Eukaryota</taxon>
        <taxon>Viridiplantae</taxon>
        <taxon>Streptophyta</taxon>
        <taxon>Embryophyta</taxon>
        <taxon>Tracheophyta</taxon>
        <taxon>Lycopodiopsida</taxon>
        <taxon>Lycopodiales</taxon>
        <taxon>Lycopodiaceae</taxon>
        <taxon>Lycopodioideae</taxon>
        <taxon>Diphasiastrum</taxon>
    </lineage>
</organism>
<proteinExistence type="predicted"/>
<dbReference type="EMBL" id="CM055097">
    <property type="protein sequence ID" value="KAJ7553236.1"/>
    <property type="molecule type" value="Genomic_DNA"/>
</dbReference>